<dbReference type="GO" id="GO:0009055">
    <property type="term" value="F:electron transfer activity"/>
    <property type="evidence" value="ECO:0007669"/>
    <property type="project" value="InterPro"/>
</dbReference>
<dbReference type="AlphaFoldDB" id="A0A124GAT3"/>
<protein>
    <submittedName>
        <fullName evidence="2">Cytochrome C</fullName>
    </submittedName>
</protein>
<feature type="transmembrane region" description="Helical" evidence="1">
    <location>
        <begin position="9"/>
        <end position="30"/>
    </location>
</feature>
<keyword evidence="1" id="KW-1133">Transmembrane helix</keyword>
<dbReference type="RefSeq" id="WP_059138050.1">
    <property type="nucleotide sequence ID" value="NZ_LMBR01000001.1"/>
</dbReference>
<feature type="transmembrane region" description="Helical" evidence="1">
    <location>
        <begin position="79"/>
        <end position="99"/>
    </location>
</feature>
<reference evidence="2 3" key="1">
    <citation type="submission" date="2015-10" db="EMBL/GenBank/DDBJ databases">
        <title>Draft Genome Sequence of Chlorobium limicola strain Frasassi Growing under Artificial Lighting in the Frasassi Cave System.</title>
        <authorList>
            <person name="Mansor M."/>
            <person name="Macalady J."/>
        </authorList>
    </citation>
    <scope>NUCLEOTIDE SEQUENCE [LARGE SCALE GENOMIC DNA]</scope>
    <source>
        <strain evidence="2 3">Frasassi</strain>
    </source>
</reference>
<comment type="caution">
    <text evidence="2">The sequence shown here is derived from an EMBL/GenBank/DDBJ whole genome shotgun (WGS) entry which is preliminary data.</text>
</comment>
<feature type="transmembrane region" description="Helical" evidence="1">
    <location>
        <begin position="50"/>
        <end position="67"/>
    </location>
</feature>
<dbReference type="OrthoDB" id="594564at2"/>
<dbReference type="Pfam" id="PF10643">
    <property type="entry name" value="Cytochrome-c551"/>
    <property type="match status" value="1"/>
</dbReference>
<proteinExistence type="predicted"/>
<keyword evidence="1" id="KW-0812">Transmembrane</keyword>
<evidence type="ECO:0000313" key="2">
    <source>
        <dbReference type="EMBL" id="KUL33235.1"/>
    </source>
</evidence>
<keyword evidence="1" id="KW-0472">Membrane</keyword>
<evidence type="ECO:0000256" key="1">
    <source>
        <dbReference type="SAM" id="Phobius"/>
    </source>
</evidence>
<dbReference type="Gene3D" id="1.10.760.10">
    <property type="entry name" value="Cytochrome c-like domain"/>
    <property type="match status" value="1"/>
</dbReference>
<accession>A0A124GAT3</accession>
<name>A0A124GAT3_CHLLI</name>
<dbReference type="GO" id="GO:0020037">
    <property type="term" value="F:heme binding"/>
    <property type="evidence" value="ECO:0007669"/>
    <property type="project" value="InterPro"/>
</dbReference>
<dbReference type="EMBL" id="LMBR01000001">
    <property type="protein sequence ID" value="KUL33235.1"/>
    <property type="molecule type" value="Genomic_DNA"/>
</dbReference>
<evidence type="ECO:0000313" key="3">
    <source>
        <dbReference type="Proteomes" id="UP000053937"/>
    </source>
</evidence>
<dbReference type="InterPro" id="IPR019604">
    <property type="entry name" value="Cytochrome-c551"/>
</dbReference>
<dbReference type="InterPro" id="IPR036909">
    <property type="entry name" value="Cyt_c-like_dom_sf"/>
</dbReference>
<sequence>MDNKSNGKLIALAIGGAVLMGALFFGVSFLTGYKVPAENISAFLTPIRSFSGWFLLIFCASLIIMTLGKMSSRISDRWFLSFPLGALGIVALMFVILWIRPSGILLPTTGRTTTLEGQSIRSVPQLTAFLEGDTDFVNATKESLEKDAADEAAAAAAAPASGETASIDFDAAKKLVDNKCNKCHTLDSVGDKLKKYIKQGETEKIILTMKIVPNSGITDADVKQMVPWFNAKY</sequence>
<organism evidence="2 3">
    <name type="scientific">Chlorobium limicola</name>
    <dbReference type="NCBI Taxonomy" id="1092"/>
    <lineage>
        <taxon>Bacteria</taxon>
        <taxon>Pseudomonadati</taxon>
        <taxon>Chlorobiota</taxon>
        <taxon>Chlorobiia</taxon>
        <taxon>Chlorobiales</taxon>
        <taxon>Chlorobiaceae</taxon>
        <taxon>Chlorobium/Pelodictyon group</taxon>
        <taxon>Chlorobium</taxon>
    </lineage>
</organism>
<gene>
    <name evidence="2" type="ORF">ASB62_00010</name>
</gene>
<dbReference type="Proteomes" id="UP000053937">
    <property type="component" value="Unassembled WGS sequence"/>
</dbReference>
<keyword evidence="3" id="KW-1185">Reference proteome</keyword>
<dbReference type="SUPFAM" id="SSF46626">
    <property type="entry name" value="Cytochrome c"/>
    <property type="match status" value="1"/>
</dbReference>